<organism evidence="7 8">
    <name type="scientific">Silvibacterium dinghuense</name>
    <dbReference type="NCBI Taxonomy" id="1560006"/>
    <lineage>
        <taxon>Bacteria</taxon>
        <taxon>Pseudomonadati</taxon>
        <taxon>Acidobacteriota</taxon>
        <taxon>Terriglobia</taxon>
        <taxon>Terriglobales</taxon>
        <taxon>Acidobacteriaceae</taxon>
        <taxon>Silvibacterium</taxon>
    </lineage>
</organism>
<evidence type="ECO:0000256" key="3">
    <source>
        <dbReference type="ARBA" id="ARBA00022691"/>
    </source>
</evidence>
<dbReference type="InterPro" id="IPR012340">
    <property type="entry name" value="NA-bd_OB-fold"/>
</dbReference>
<evidence type="ECO:0000256" key="1">
    <source>
        <dbReference type="ARBA" id="ARBA00022603"/>
    </source>
</evidence>
<evidence type="ECO:0000313" key="8">
    <source>
        <dbReference type="Proteomes" id="UP000290253"/>
    </source>
</evidence>
<dbReference type="CDD" id="cd02440">
    <property type="entry name" value="AdoMet_MTases"/>
    <property type="match status" value="1"/>
</dbReference>
<evidence type="ECO:0000256" key="5">
    <source>
        <dbReference type="PROSITE-ProRule" id="PRU10015"/>
    </source>
</evidence>
<dbReference type="OrthoDB" id="9804590at2"/>
<feature type="domain" description="TRAM" evidence="6">
    <location>
        <begin position="1"/>
        <end position="52"/>
    </location>
</feature>
<dbReference type="InterPro" id="IPR030390">
    <property type="entry name" value="MeTrfase_TrmA_AS"/>
</dbReference>
<dbReference type="Gene3D" id="2.40.50.1070">
    <property type="match status" value="1"/>
</dbReference>
<sequence length="426" mass="46244">MKLMIEKAIYGGAGLARHEGKAVFVPFTLPGEVVEARIASDRGSYAETELEAIITTSPDRTTPPCAHFSICGGCHYQHATYAAQLAMKCDILRESFERAKVAERSGGLPEIEVLSGEPLGYRNRVRLHIDTQTGQLGYRKRGSHETLAIASCPIAAPLLVEAILTLNANSEAWGLSQNFTEIELFTNGDALLISLWAEDDARAAFARLWPMLEEALPGCLGAAVFSSERGKHASRLLTAAGEPGFAYHAAGREYGVSLGSFFQVNRYLIDPMVELVTADRSSGSAWDLYAGVGLFAQALGERFERVTAVESAPSSSADLRRNLQGKAQRTVKASTLDFLRGAAARKEKTPDLVVVDPPRAGLGKDVTSLLGKIGPRHITYVSCDPATLSRDVKSLLDSGYSLERLHMVDMFPETFHMESIVKLSRK</sequence>
<keyword evidence="2 4" id="KW-0808">Transferase</keyword>
<dbReference type="InterPro" id="IPR010280">
    <property type="entry name" value="U5_MeTrfase_fam"/>
</dbReference>
<evidence type="ECO:0000313" key="7">
    <source>
        <dbReference type="EMBL" id="RXS97090.1"/>
    </source>
</evidence>
<dbReference type="SUPFAM" id="SSF50249">
    <property type="entry name" value="Nucleic acid-binding proteins"/>
    <property type="match status" value="1"/>
</dbReference>
<dbReference type="SUPFAM" id="SSF53335">
    <property type="entry name" value="S-adenosyl-L-methionine-dependent methyltransferases"/>
    <property type="match status" value="1"/>
</dbReference>
<protein>
    <submittedName>
        <fullName evidence="7">Class I SAM-dependent RNA methyltransferase</fullName>
    </submittedName>
</protein>
<evidence type="ECO:0000259" key="6">
    <source>
        <dbReference type="PROSITE" id="PS50926"/>
    </source>
</evidence>
<dbReference type="AlphaFoldDB" id="A0A4Q1SIN1"/>
<dbReference type="InterPro" id="IPR002792">
    <property type="entry name" value="TRAM_dom"/>
</dbReference>
<dbReference type="PROSITE" id="PS51687">
    <property type="entry name" value="SAM_MT_RNA_M5U"/>
    <property type="match status" value="1"/>
</dbReference>
<dbReference type="PANTHER" id="PTHR11061:SF30">
    <property type="entry name" value="TRNA (URACIL(54)-C(5))-METHYLTRANSFERASE"/>
    <property type="match status" value="1"/>
</dbReference>
<comment type="caution">
    <text evidence="7">The sequence shown here is derived from an EMBL/GenBank/DDBJ whole genome shotgun (WGS) entry which is preliminary data.</text>
</comment>
<feature type="active site" description="Nucleophile" evidence="4">
    <location>
        <position position="383"/>
    </location>
</feature>
<proteinExistence type="inferred from homology"/>
<dbReference type="PANTHER" id="PTHR11061">
    <property type="entry name" value="RNA M5U METHYLTRANSFERASE"/>
    <property type="match status" value="1"/>
</dbReference>
<dbReference type="InterPro" id="IPR029063">
    <property type="entry name" value="SAM-dependent_MTases_sf"/>
</dbReference>
<keyword evidence="1 4" id="KW-0489">Methyltransferase</keyword>
<dbReference type="Pfam" id="PF01938">
    <property type="entry name" value="TRAM"/>
    <property type="match status" value="1"/>
</dbReference>
<dbReference type="GO" id="GO:0070041">
    <property type="term" value="F:rRNA (uridine-C5-)-methyltransferase activity"/>
    <property type="evidence" value="ECO:0007669"/>
    <property type="project" value="TreeGrafter"/>
</dbReference>
<dbReference type="Proteomes" id="UP000290253">
    <property type="component" value="Unassembled WGS sequence"/>
</dbReference>
<dbReference type="EMBL" id="SDMK01000001">
    <property type="protein sequence ID" value="RXS97090.1"/>
    <property type="molecule type" value="Genomic_DNA"/>
</dbReference>
<feature type="binding site" evidence="4">
    <location>
        <position position="263"/>
    </location>
    <ligand>
        <name>S-adenosyl-L-methionine</name>
        <dbReference type="ChEBI" id="CHEBI:59789"/>
    </ligand>
</feature>
<dbReference type="GO" id="GO:0070475">
    <property type="term" value="P:rRNA base methylation"/>
    <property type="evidence" value="ECO:0007669"/>
    <property type="project" value="TreeGrafter"/>
</dbReference>
<dbReference type="Gene3D" id="2.40.50.140">
    <property type="entry name" value="Nucleic acid-binding proteins"/>
    <property type="match status" value="1"/>
</dbReference>
<dbReference type="PROSITE" id="PS50926">
    <property type="entry name" value="TRAM"/>
    <property type="match status" value="1"/>
</dbReference>
<feature type="binding site" evidence="4">
    <location>
        <position position="289"/>
    </location>
    <ligand>
        <name>S-adenosyl-L-methionine</name>
        <dbReference type="ChEBI" id="CHEBI:59789"/>
    </ligand>
</feature>
<evidence type="ECO:0000256" key="2">
    <source>
        <dbReference type="ARBA" id="ARBA00022679"/>
    </source>
</evidence>
<reference evidence="7 8" key="1">
    <citation type="journal article" date="2016" name="Int. J. Syst. Evol. Microbiol.">
        <title>Acidipila dinghuensis sp. nov., an acidobacterium isolated from forest soil.</title>
        <authorList>
            <person name="Jiang Y.W."/>
            <person name="Wang J."/>
            <person name="Chen M.H."/>
            <person name="Lv Y.Y."/>
            <person name="Qiu L.H."/>
        </authorList>
    </citation>
    <scope>NUCLEOTIDE SEQUENCE [LARGE SCALE GENOMIC DNA]</scope>
    <source>
        <strain evidence="7 8">DHOF10</strain>
    </source>
</reference>
<feature type="binding site" evidence="4">
    <location>
        <position position="356"/>
    </location>
    <ligand>
        <name>S-adenosyl-L-methionine</name>
        <dbReference type="ChEBI" id="CHEBI:59789"/>
    </ligand>
</feature>
<gene>
    <name evidence="7" type="ORF">ESZ00_03960</name>
</gene>
<dbReference type="Pfam" id="PF05958">
    <property type="entry name" value="tRNA_U5-meth_tr"/>
    <property type="match status" value="1"/>
</dbReference>
<keyword evidence="8" id="KW-1185">Reference proteome</keyword>
<dbReference type="PROSITE" id="PS01230">
    <property type="entry name" value="TRMA_1"/>
    <property type="match status" value="1"/>
</dbReference>
<feature type="binding site" evidence="4">
    <location>
        <position position="310"/>
    </location>
    <ligand>
        <name>S-adenosyl-L-methionine</name>
        <dbReference type="ChEBI" id="CHEBI:59789"/>
    </ligand>
</feature>
<name>A0A4Q1SIN1_9BACT</name>
<accession>A0A4Q1SIN1</accession>
<evidence type="ECO:0000256" key="4">
    <source>
        <dbReference type="PROSITE-ProRule" id="PRU01024"/>
    </source>
</evidence>
<comment type="similarity">
    <text evidence="4">Belongs to the class I-like SAM-binding methyltransferase superfamily. RNA M5U methyltransferase family.</text>
</comment>
<dbReference type="Gene3D" id="3.40.50.150">
    <property type="entry name" value="Vaccinia Virus protein VP39"/>
    <property type="match status" value="1"/>
</dbReference>
<dbReference type="RefSeq" id="WP_129206870.1">
    <property type="nucleotide sequence ID" value="NZ_BMGU01000001.1"/>
</dbReference>
<keyword evidence="3 4" id="KW-0949">S-adenosyl-L-methionine</keyword>
<feature type="active site" evidence="5">
    <location>
        <position position="383"/>
    </location>
</feature>